<evidence type="ECO:0000256" key="6">
    <source>
        <dbReference type="RuleBase" id="RU362125"/>
    </source>
</evidence>
<dbReference type="GO" id="GO:0003995">
    <property type="term" value="F:acyl-CoA dehydrogenase activity"/>
    <property type="evidence" value="ECO:0007669"/>
    <property type="project" value="TreeGrafter"/>
</dbReference>
<feature type="domain" description="Acyl-CoA dehydrogenase/oxidase C-terminal" evidence="8">
    <location>
        <begin position="273"/>
        <end position="426"/>
    </location>
</feature>
<evidence type="ECO:0000256" key="1">
    <source>
        <dbReference type="ARBA" id="ARBA00001974"/>
    </source>
</evidence>
<sequence length="629" mass="65138">MTAPAGEAGPAEKAGPADKSRPAEKPGRAGESPERPAAPRVTYPPYERTAWLRRLLGDPDAPGGPFTRAAVAGLDAREEFPGEACRALDAAGLPRFYVPHALGGALESYEDVLQLVRLLAERDLTVAIAHGKTYLGAVTSWIAAGPAQARWLAGEVIGGTVVCWALTERDHGSDLLAGEVTATADGPGYRLDGEKWLINNAGRAGIACVLARTAPGGGPRGFSLLAVDLRRLPPGTVRRLPKVRTHGIRGADISGIAFDGAPVPASTLVGAPGAGLEIVLKALQLTRTMCAALSLGAGSAALRLTAGYAARRRRYGRPVAALPLTRRTLGRAAADLLLAEAVGLVASRSAHALPGELPVSSAVAKYLVPTTVEGVLARLGEVLGARAFLTGGTGDGPGDGAFQKIERDHRIVALFDGNTTVNLQTLIAHFPVLAAGHRRGRADRRGLAGALALRHPPTPFDPAALRLTAGSGCSLVQSLPVAVAEIRALGSAGRVPQETVVLAGLLGAEAARLHEEMAAHRPTARDVPPEAFLLARRYASLYAACACLWLWLDNRDWAAEGDTADLWADALWLRACLLRALPGHALRGLADGDGGGGGGEVFDRLLAVLDVPGGLRTSLIPGVAGDGAR</sequence>
<keyword evidence="3 6" id="KW-0285">Flavoprotein</keyword>
<dbReference type="InterPro" id="IPR009075">
    <property type="entry name" value="AcylCo_DH/oxidase_C"/>
</dbReference>
<reference evidence="10" key="1">
    <citation type="submission" date="2020-11" db="EMBL/GenBank/DDBJ databases">
        <title>Sequencing the genomes of 1000 actinobacteria strains.</title>
        <authorList>
            <person name="Klenk H.-P."/>
        </authorList>
    </citation>
    <scope>NUCLEOTIDE SEQUENCE</scope>
    <source>
        <strain evidence="10">DSM 43175</strain>
    </source>
</reference>
<comment type="caution">
    <text evidence="10">The sequence shown here is derived from an EMBL/GenBank/DDBJ whole genome shotgun (WGS) entry which is preliminary data.</text>
</comment>
<keyword evidence="5 6" id="KW-0560">Oxidoreductase</keyword>
<dbReference type="Proteomes" id="UP000614047">
    <property type="component" value="Unassembled WGS sequence"/>
</dbReference>
<dbReference type="EMBL" id="JADOUA010000001">
    <property type="protein sequence ID" value="MBG6086848.1"/>
    <property type="molecule type" value="Genomic_DNA"/>
</dbReference>
<evidence type="ECO:0000256" key="4">
    <source>
        <dbReference type="ARBA" id="ARBA00022827"/>
    </source>
</evidence>
<evidence type="ECO:0000256" key="3">
    <source>
        <dbReference type="ARBA" id="ARBA00022630"/>
    </source>
</evidence>
<dbReference type="Gene3D" id="2.40.110.10">
    <property type="entry name" value="Butyryl-CoA Dehydrogenase, subunit A, domain 2"/>
    <property type="match status" value="1"/>
</dbReference>
<feature type="domain" description="Acyl-CoA oxidase/dehydrogenase middle" evidence="9">
    <location>
        <begin position="163"/>
        <end position="259"/>
    </location>
</feature>
<dbReference type="GO" id="GO:0005737">
    <property type="term" value="C:cytoplasm"/>
    <property type="evidence" value="ECO:0007669"/>
    <property type="project" value="TreeGrafter"/>
</dbReference>
<dbReference type="InterPro" id="IPR036250">
    <property type="entry name" value="AcylCo_DH-like_C"/>
</dbReference>
<dbReference type="InterPro" id="IPR009100">
    <property type="entry name" value="AcylCoA_DH/oxidase_NM_dom_sf"/>
</dbReference>
<dbReference type="InterPro" id="IPR050741">
    <property type="entry name" value="Acyl-CoA_dehydrogenase"/>
</dbReference>
<dbReference type="RefSeq" id="WP_197009786.1">
    <property type="nucleotide sequence ID" value="NZ_BAABES010000007.1"/>
</dbReference>
<dbReference type="Pfam" id="PF00441">
    <property type="entry name" value="Acyl-CoA_dh_1"/>
    <property type="match status" value="1"/>
</dbReference>
<dbReference type="Gene3D" id="1.10.540.10">
    <property type="entry name" value="Acyl-CoA dehydrogenase/oxidase, N-terminal domain"/>
    <property type="match status" value="1"/>
</dbReference>
<feature type="compositionally biased region" description="Low complexity" evidence="7">
    <location>
        <begin position="1"/>
        <end position="14"/>
    </location>
</feature>
<feature type="compositionally biased region" description="Basic and acidic residues" evidence="7">
    <location>
        <begin position="15"/>
        <end position="34"/>
    </location>
</feature>
<evidence type="ECO:0000256" key="5">
    <source>
        <dbReference type="ARBA" id="ARBA00023002"/>
    </source>
</evidence>
<dbReference type="InterPro" id="IPR046373">
    <property type="entry name" value="Acyl-CoA_Oxase/DH_mid-dom_sf"/>
</dbReference>
<proteinExistence type="inferred from homology"/>
<dbReference type="SUPFAM" id="SSF47203">
    <property type="entry name" value="Acyl-CoA dehydrogenase C-terminal domain-like"/>
    <property type="match status" value="1"/>
</dbReference>
<evidence type="ECO:0000259" key="9">
    <source>
        <dbReference type="Pfam" id="PF02770"/>
    </source>
</evidence>
<dbReference type="PANTHER" id="PTHR48083">
    <property type="entry name" value="MEDIUM-CHAIN SPECIFIC ACYL-COA DEHYDROGENASE, MITOCHONDRIAL-RELATED"/>
    <property type="match status" value="1"/>
</dbReference>
<accession>A0A931DDY4</accession>
<evidence type="ECO:0000313" key="10">
    <source>
        <dbReference type="EMBL" id="MBG6086848.1"/>
    </source>
</evidence>
<protein>
    <submittedName>
        <fullName evidence="10">Alkylation response protein AidB-like acyl-CoA dehydrogenase</fullName>
    </submittedName>
</protein>
<organism evidence="10 11">
    <name type="scientific">Actinomadura viridis</name>
    <dbReference type="NCBI Taxonomy" id="58110"/>
    <lineage>
        <taxon>Bacteria</taxon>
        <taxon>Bacillati</taxon>
        <taxon>Actinomycetota</taxon>
        <taxon>Actinomycetes</taxon>
        <taxon>Streptosporangiales</taxon>
        <taxon>Thermomonosporaceae</taxon>
        <taxon>Actinomadura</taxon>
    </lineage>
</organism>
<evidence type="ECO:0000313" key="11">
    <source>
        <dbReference type="Proteomes" id="UP000614047"/>
    </source>
</evidence>
<evidence type="ECO:0000256" key="7">
    <source>
        <dbReference type="SAM" id="MobiDB-lite"/>
    </source>
</evidence>
<gene>
    <name evidence="10" type="ORF">IW256_000961</name>
</gene>
<evidence type="ECO:0000256" key="2">
    <source>
        <dbReference type="ARBA" id="ARBA00009347"/>
    </source>
</evidence>
<dbReference type="CDD" id="cd00567">
    <property type="entry name" value="ACAD"/>
    <property type="match status" value="1"/>
</dbReference>
<dbReference type="AlphaFoldDB" id="A0A931DDY4"/>
<dbReference type="Gene3D" id="1.20.140.10">
    <property type="entry name" value="Butyryl-CoA Dehydrogenase, subunit A, domain 3"/>
    <property type="match status" value="1"/>
</dbReference>
<keyword evidence="11" id="KW-1185">Reference proteome</keyword>
<keyword evidence="4 6" id="KW-0274">FAD</keyword>
<dbReference type="SUPFAM" id="SSF56645">
    <property type="entry name" value="Acyl-CoA dehydrogenase NM domain-like"/>
    <property type="match status" value="1"/>
</dbReference>
<dbReference type="Pfam" id="PF02770">
    <property type="entry name" value="Acyl-CoA_dh_M"/>
    <property type="match status" value="1"/>
</dbReference>
<dbReference type="PANTHER" id="PTHR48083:SF2">
    <property type="entry name" value="MEDIUM-CHAIN SPECIFIC ACYL-COA DEHYDROGENASE, MITOCHONDRIAL"/>
    <property type="match status" value="1"/>
</dbReference>
<dbReference type="GO" id="GO:0033539">
    <property type="term" value="P:fatty acid beta-oxidation using acyl-CoA dehydrogenase"/>
    <property type="evidence" value="ECO:0007669"/>
    <property type="project" value="TreeGrafter"/>
</dbReference>
<dbReference type="InterPro" id="IPR006091">
    <property type="entry name" value="Acyl-CoA_Oxase/DH_mid-dom"/>
</dbReference>
<comment type="cofactor">
    <cofactor evidence="1 6">
        <name>FAD</name>
        <dbReference type="ChEBI" id="CHEBI:57692"/>
    </cofactor>
</comment>
<feature type="region of interest" description="Disordered" evidence="7">
    <location>
        <begin position="1"/>
        <end position="43"/>
    </location>
</feature>
<evidence type="ECO:0000259" key="8">
    <source>
        <dbReference type="Pfam" id="PF00441"/>
    </source>
</evidence>
<name>A0A931DDY4_9ACTN</name>
<dbReference type="InterPro" id="IPR037069">
    <property type="entry name" value="AcylCoA_DH/ox_N_sf"/>
</dbReference>
<comment type="similarity">
    <text evidence="2 6">Belongs to the acyl-CoA dehydrogenase family.</text>
</comment>
<dbReference type="GO" id="GO:0050660">
    <property type="term" value="F:flavin adenine dinucleotide binding"/>
    <property type="evidence" value="ECO:0007669"/>
    <property type="project" value="InterPro"/>
</dbReference>